<evidence type="ECO:0000313" key="2">
    <source>
        <dbReference type="EMBL" id="OXB04567.1"/>
    </source>
</evidence>
<evidence type="ECO:0000256" key="1">
    <source>
        <dbReference type="SAM" id="Phobius"/>
    </source>
</evidence>
<proteinExistence type="predicted"/>
<feature type="transmembrane region" description="Helical" evidence="1">
    <location>
        <begin position="40"/>
        <end position="60"/>
    </location>
</feature>
<sequence length="137" mass="16023">MKKKYVPFLSFLLLFLVATPFESGLTIENSGWNTVIPSTSYLEIIVWSILLVILITYWIILRKEKIISSKFFAVHFILCLPFVFYARFNMFISMTTAENSKDILEFITLLDIAAYASLFLFLLSQIIFIIYIIKNKR</sequence>
<dbReference type="RefSeq" id="WP_089059072.1">
    <property type="nucleotide sequence ID" value="NZ_MUHD01000031.1"/>
</dbReference>
<comment type="caution">
    <text evidence="2">The sequence shown here is derived from an EMBL/GenBank/DDBJ whole genome shotgun (WGS) entry which is preliminary data.</text>
</comment>
<evidence type="ECO:0000313" key="3">
    <source>
        <dbReference type="Proteomes" id="UP000198381"/>
    </source>
</evidence>
<name>A0ABX4CS99_9FLAO</name>
<keyword evidence="1" id="KW-0472">Membrane</keyword>
<reference evidence="2 3" key="1">
    <citation type="submission" date="2016-11" db="EMBL/GenBank/DDBJ databases">
        <title>Whole genomes of Flavobacteriaceae.</title>
        <authorList>
            <person name="Stine C."/>
            <person name="Li C."/>
            <person name="Tadesse D."/>
        </authorList>
    </citation>
    <scope>NUCLEOTIDE SEQUENCE [LARGE SCALE GENOMIC DNA]</scope>
    <source>
        <strain evidence="2 3">CCUG 60112</strain>
    </source>
</reference>
<feature type="transmembrane region" description="Helical" evidence="1">
    <location>
        <begin position="72"/>
        <end position="92"/>
    </location>
</feature>
<protein>
    <submittedName>
        <fullName evidence="2">Uncharacterized protein</fullName>
    </submittedName>
</protein>
<keyword evidence="3" id="KW-1185">Reference proteome</keyword>
<keyword evidence="1" id="KW-1133">Transmembrane helix</keyword>
<feature type="transmembrane region" description="Helical" evidence="1">
    <location>
        <begin position="112"/>
        <end position="133"/>
    </location>
</feature>
<dbReference type="EMBL" id="MUHD01000031">
    <property type="protein sequence ID" value="OXB04567.1"/>
    <property type="molecule type" value="Genomic_DNA"/>
</dbReference>
<accession>A0ABX4CS99</accession>
<dbReference type="Proteomes" id="UP000198381">
    <property type="component" value="Unassembled WGS sequence"/>
</dbReference>
<keyword evidence="1" id="KW-0812">Transmembrane</keyword>
<organism evidence="2 3">
    <name type="scientific">Flavobacterium plurextorum</name>
    <dbReference type="NCBI Taxonomy" id="1114867"/>
    <lineage>
        <taxon>Bacteria</taxon>
        <taxon>Pseudomonadati</taxon>
        <taxon>Bacteroidota</taxon>
        <taxon>Flavobacteriia</taxon>
        <taxon>Flavobacteriales</taxon>
        <taxon>Flavobacteriaceae</taxon>
        <taxon>Flavobacterium</taxon>
    </lineage>
</organism>
<gene>
    <name evidence="2" type="ORF">B0A81_16665</name>
</gene>